<organism evidence="2 3">
    <name type="scientific">Sphaerochaeta pleomorpha (strain ATCC BAA-1885 / DSM 22778 / Grapes)</name>
    <dbReference type="NCBI Taxonomy" id="158190"/>
    <lineage>
        <taxon>Bacteria</taxon>
        <taxon>Pseudomonadati</taxon>
        <taxon>Spirochaetota</taxon>
        <taxon>Spirochaetia</taxon>
        <taxon>Spirochaetales</taxon>
        <taxon>Sphaerochaetaceae</taxon>
        <taxon>Sphaerochaeta</taxon>
    </lineage>
</organism>
<dbReference type="EMBL" id="CP003155">
    <property type="protein sequence ID" value="AEV30364.1"/>
    <property type="molecule type" value="Genomic_DNA"/>
</dbReference>
<dbReference type="Pfam" id="PF13472">
    <property type="entry name" value="Lipase_GDSL_2"/>
    <property type="match status" value="1"/>
</dbReference>
<dbReference type="SUPFAM" id="SSF52266">
    <property type="entry name" value="SGNH hydrolase"/>
    <property type="match status" value="1"/>
</dbReference>
<dbReference type="Gene3D" id="3.40.50.1110">
    <property type="entry name" value="SGNH hydrolase"/>
    <property type="match status" value="1"/>
</dbReference>
<dbReference type="PANTHER" id="PTHR30383:SF5">
    <property type="entry name" value="SGNH HYDROLASE-TYPE ESTERASE DOMAIN-CONTAINING PROTEIN"/>
    <property type="match status" value="1"/>
</dbReference>
<dbReference type="OrthoDB" id="5624617at2"/>
<name>G8QUQ6_SPHPG</name>
<dbReference type="KEGG" id="sgp:SpiGrapes_2603"/>
<dbReference type="Gene3D" id="2.60.120.260">
    <property type="entry name" value="Galactose-binding domain-like"/>
    <property type="match status" value="1"/>
</dbReference>
<sequence>MNIPYQRFLRNTVNSFTDEEGFLLPRRFSDRQLDSLGTTQLFSWMANSPAGCCLVFSTTSENLTFQCKRFVPTSKKASVPLGQNDALKAYGRPFDMTDCFDVSVNGTFLAPIPIRKGCISVCLENPNHDQIMVKLYFPLCHPVLIKDLSSDRELVYVPENKKRFLAIGDSILQGFMAQRPAFGLIPLLESRLKLQGINQGICGFQYNESILEGIQDLGDFSYILVALGTNDWNFDPDLQSIKDRVSSFYSRLSKLFPLTPIVVLTPIWRADLTEAKSCGTFSQLCEAIATEAQRYAGVHVIDGLAVSPHDSTYYADGFLHPNAKGFSSIADYLAPQLERFCRDSK</sequence>
<dbReference type="RefSeq" id="WP_014271204.1">
    <property type="nucleotide sequence ID" value="NC_016633.1"/>
</dbReference>
<dbReference type="eggNOG" id="COG2755">
    <property type="taxonomic scope" value="Bacteria"/>
</dbReference>
<keyword evidence="3" id="KW-1185">Reference proteome</keyword>
<dbReference type="InterPro" id="IPR051532">
    <property type="entry name" value="Ester_Hydrolysis_Enzymes"/>
</dbReference>
<proteinExistence type="predicted"/>
<dbReference type="InterPro" id="IPR036514">
    <property type="entry name" value="SGNH_hydro_sf"/>
</dbReference>
<dbReference type="GO" id="GO:0004622">
    <property type="term" value="F:phosphatidylcholine lysophospholipase activity"/>
    <property type="evidence" value="ECO:0007669"/>
    <property type="project" value="TreeGrafter"/>
</dbReference>
<dbReference type="AlphaFoldDB" id="G8QUQ6"/>
<feature type="domain" description="SGNH hydrolase-type esterase" evidence="1">
    <location>
        <begin position="166"/>
        <end position="325"/>
    </location>
</feature>
<dbReference type="Proteomes" id="UP000005632">
    <property type="component" value="Chromosome"/>
</dbReference>
<dbReference type="STRING" id="158190.SpiGrapes_2603"/>
<protein>
    <submittedName>
        <fullName evidence="2">Lysophospholipase L1-like esterase</fullName>
    </submittedName>
</protein>
<gene>
    <name evidence="2" type="ordered locus">SpiGrapes_2603</name>
</gene>
<dbReference type="PANTHER" id="PTHR30383">
    <property type="entry name" value="THIOESTERASE 1/PROTEASE 1/LYSOPHOSPHOLIPASE L1"/>
    <property type="match status" value="1"/>
</dbReference>
<accession>G8QUQ6</accession>
<dbReference type="InterPro" id="IPR013830">
    <property type="entry name" value="SGNH_hydro"/>
</dbReference>
<evidence type="ECO:0000313" key="3">
    <source>
        <dbReference type="Proteomes" id="UP000005632"/>
    </source>
</evidence>
<evidence type="ECO:0000313" key="2">
    <source>
        <dbReference type="EMBL" id="AEV30364.1"/>
    </source>
</evidence>
<dbReference type="CDD" id="cd00229">
    <property type="entry name" value="SGNH_hydrolase"/>
    <property type="match status" value="1"/>
</dbReference>
<reference evidence="2 3" key="1">
    <citation type="submission" date="2011-11" db="EMBL/GenBank/DDBJ databases">
        <title>Complete sequence of Spirochaeta sp. grapes.</title>
        <authorList>
            <consortium name="US DOE Joint Genome Institute"/>
            <person name="Lucas S."/>
            <person name="Han J."/>
            <person name="Lapidus A."/>
            <person name="Cheng J.-F."/>
            <person name="Goodwin L."/>
            <person name="Pitluck S."/>
            <person name="Peters L."/>
            <person name="Ovchinnikova G."/>
            <person name="Munk A.C."/>
            <person name="Detter J.C."/>
            <person name="Han C."/>
            <person name="Tapia R."/>
            <person name="Land M."/>
            <person name="Hauser L."/>
            <person name="Kyrpides N."/>
            <person name="Ivanova N."/>
            <person name="Pagani I."/>
            <person name="Ritalahtilisa K."/>
            <person name="Loeffler F."/>
            <person name="Woyke T."/>
        </authorList>
    </citation>
    <scope>NUCLEOTIDE SEQUENCE [LARGE SCALE GENOMIC DNA]</scope>
    <source>
        <strain evidence="3">ATCC BAA-1885 / DSM 22778 / Grapes</strain>
    </source>
</reference>
<evidence type="ECO:0000259" key="1">
    <source>
        <dbReference type="Pfam" id="PF13472"/>
    </source>
</evidence>
<dbReference type="HOGENOM" id="CLU_764287_0_0_12"/>